<dbReference type="AlphaFoldDB" id="A0A7F8Q467"/>
<keyword evidence="7" id="KW-0472">Membrane</keyword>
<dbReference type="GO" id="GO:0005813">
    <property type="term" value="C:centrosome"/>
    <property type="evidence" value="ECO:0007669"/>
    <property type="project" value="UniProtKB-SubCell"/>
</dbReference>
<keyword evidence="6" id="KW-0832">Ubl conjugation</keyword>
<evidence type="ECO:0000313" key="13">
    <source>
        <dbReference type="Proteomes" id="UP000245341"/>
    </source>
</evidence>
<evidence type="ECO:0000256" key="6">
    <source>
        <dbReference type="ARBA" id="ARBA00022843"/>
    </source>
</evidence>
<evidence type="ECO:0000256" key="4">
    <source>
        <dbReference type="ARBA" id="ARBA00022553"/>
    </source>
</evidence>
<sequence>MALGEEKAEVEASADTKTPSCGRRSCGAQEVDTPGLVGGKQEEPPCLEAQAVAGSASPVWGTEGLSVPAASPSGADQPQANTTSREPGAGRSKLALGCLPLPAGTGTRDLLHSVGSQMEETRLSASEDLPQTLSVPRAAGLCSGHDADSEDNPSPVESPRALDLSQQPHNSGFPFPPRWRPLGSQAAAAPQFSSCSVSASSLGSSLQGHREKAEPPRCSIAKVSSSLELVVPQSAPSVVGPGPGLQWSPQPPSPGVDASGLGRRRLSFQAEYWACVLPDSLPPSPDRHSPLWNPNKEYEDLLDYTYPLRPKPQLPKHLDSHIPADPVLQDSGVDLDSFSVSPASTLKSPTNGFQNCPSAEASALPFSRPREPSLMRWSSGVPQKQGSVGLASCNQLTSTPRAPGSRDATWESREPAPRGVKDWLPMGKHLETFCCQLEELIRWLHNVADVTDHLIPSKSNLTGLKSSLQLYRQFKKDIDEHQSLTESVLQKGEILLQCLLDNTPVLKDVLGRISKQPSELESHADRLYDAILASLDMLAGCTLTPDKTPMAHKSTDVKGMRLASSQADM</sequence>
<comment type="function">
    <text evidence="9">Involved in maintenance of centrosome cohesion, probably as part of a linker structure which prevents centrosome splitting. Required for localization of CDK5RAP2 to the centrosome during interphase. Contributes to CROCC/rootletin filament formation.</text>
</comment>
<keyword evidence="5" id="KW-0677">Repeat</keyword>
<gene>
    <name evidence="14" type="primary">CEP68</name>
</gene>
<keyword evidence="4" id="KW-0597">Phosphoprotein</keyword>
<feature type="compositionally biased region" description="Polar residues" evidence="12">
    <location>
        <begin position="345"/>
        <end position="357"/>
    </location>
</feature>
<keyword evidence="3" id="KW-0963">Cytoplasm</keyword>
<protein>
    <recommendedName>
        <fullName evidence="11">Centrosomal protein of 68 kDa</fullName>
    </recommendedName>
</protein>
<dbReference type="PANTHER" id="PTHR14514">
    <property type="entry name" value="PKA ANCHORING PROTEIN"/>
    <property type="match status" value="1"/>
</dbReference>
<keyword evidence="13" id="KW-1185">Reference proteome</keyword>
<dbReference type="SUPFAM" id="SSF46966">
    <property type="entry name" value="Spectrin repeat"/>
    <property type="match status" value="1"/>
</dbReference>
<evidence type="ECO:0000256" key="12">
    <source>
        <dbReference type="SAM" id="MobiDB-lite"/>
    </source>
</evidence>
<evidence type="ECO:0000256" key="7">
    <source>
        <dbReference type="ARBA" id="ARBA00023136"/>
    </source>
</evidence>
<name>A0A7F8Q467_LEPWE</name>
<evidence type="ECO:0000256" key="9">
    <source>
        <dbReference type="ARBA" id="ARBA00060188"/>
    </source>
</evidence>
<reference evidence="14" key="1">
    <citation type="submission" date="2025-08" db="UniProtKB">
        <authorList>
            <consortium name="RefSeq"/>
        </authorList>
    </citation>
    <scope>IDENTIFICATION</scope>
    <source>
        <tissue evidence="14">Liver</tissue>
    </source>
</reference>
<evidence type="ECO:0000313" key="14">
    <source>
        <dbReference type="RefSeq" id="XP_030875301.1"/>
    </source>
</evidence>
<evidence type="ECO:0000256" key="5">
    <source>
        <dbReference type="ARBA" id="ARBA00022737"/>
    </source>
</evidence>
<dbReference type="PANTHER" id="PTHR14514:SF2">
    <property type="entry name" value="A-KINASE ANCHOR PROTEIN 6"/>
    <property type="match status" value="1"/>
</dbReference>
<dbReference type="FunFam" id="1.20.58.60:FF:000296">
    <property type="entry name" value="centrosomal protein of 68 kDa"/>
    <property type="match status" value="1"/>
</dbReference>
<accession>A0A7F8Q467</accession>
<evidence type="ECO:0000256" key="1">
    <source>
        <dbReference type="ARBA" id="ARBA00004300"/>
    </source>
</evidence>
<feature type="region of interest" description="Disordered" evidence="12">
    <location>
        <begin position="345"/>
        <end position="416"/>
    </location>
</feature>
<dbReference type="GeneID" id="102751083"/>
<dbReference type="Gene3D" id="1.20.58.60">
    <property type="match status" value="1"/>
</dbReference>
<feature type="region of interest" description="Disordered" evidence="12">
    <location>
        <begin position="546"/>
        <end position="569"/>
    </location>
</feature>
<comment type="subcellular location">
    <subcellularLocation>
        <location evidence="1">Cytoplasm</location>
        <location evidence="1">Cytoskeleton</location>
        <location evidence="1">Microtubule organizing center</location>
        <location evidence="1">Centrosome</location>
    </subcellularLocation>
    <subcellularLocation>
        <location evidence="2">Endomembrane system</location>
    </subcellularLocation>
</comment>
<proteinExistence type="predicted"/>
<feature type="compositionally biased region" description="Polar residues" evidence="12">
    <location>
        <begin position="74"/>
        <end position="85"/>
    </location>
</feature>
<feature type="compositionally biased region" description="Polar residues" evidence="12">
    <location>
        <begin position="380"/>
        <end position="400"/>
    </location>
</feature>
<evidence type="ECO:0000256" key="2">
    <source>
        <dbReference type="ARBA" id="ARBA00004308"/>
    </source>
</evidence>
<evidence type="ECO:0000256" key="10">
    <source>
        <dbReference type="ARBA" id="ARBA00061752"/>
    </source>
</evidence>
<organism evidence="13 14">
    <name type="scientific">Leptonychotes weddellii</name>
    <name type="common">Weddell seal</name>
    <name type="synonym">Otaria weddellii</name>
    <dbReference type="NCBI Taxonomy" id="9713"/>
    <lineage>
        <taxon>Eukaryota</taxon>
        <taxon>Metazoa</taxon>
        <taxon>Chordata</taxon>
        <taxon>Craniata</taxon>
        <taxon>Vertebrata</taxon>
        <taxon>Euteleostomi</taxon>
        <taxon>Mammalia</taxon>
        <taxon>Eutheria</taxon>
        <taxon>Laurasiatheria</taxon>
        <taxon>Carnivora</taxon>
        <taxon>Caniformia</taxon>
        <taxon>Pinnipedia</taxon>
        <taxon>Phocidae</taxon>
        <taxon>Monachinae</taxon>
        <taxon>Lobodontini</taxon>
        <taxon>Leptonychotes</taxon>
    </lineage>
</organism>
<dbReference type="CTD" id="23177"/>
<feature type="compositionally biased region" description="Basic and acidic residues" evidence="12">
    <location>
        <begin position="1"/>
        <end position="10"/>
    </location>
</feature>
<comment type="subunit">
    <text evidence="10">Interacts with CNTLN; the interaction recruits CEP68 to the centrosome. Interacts with the SCF(FBXW11) complex which contains SKP1, CUL1 and FBXW11; the interaction is probably mediated by FBXW11 and the complex also contains CDK5RAP2 and PCNT. Also interacts with F-box protein BTRC. Interacts with serine/threonine-protein kinase PLK1; the interaction leads to phosphorylation of CEP68 and its subsequent degradation. Interacts with NEK2; the interaction leads to phosphorylation of CEP68.</text>
</comment>
<evidence type="ECO:0000256" key="3">
    <source>
        <dbReference type="ARBA" id="ARBA00022490"/>
    </source>
</evidence>
<dbReference type="Proteomes" id="UP000245341">
    <property type="component" value="Unplaced"/>
</dbReference>
<feature type="region of interest" description="Disordered" evidence="12">
    <location>
        <begin position="1"/>
        <end position="184"/>
    </location>
</feature>
<keyword evidence="8" id="KW-0206">Cytoskeleton</keyword>
<dbReference type="RefSeq" id="XP_030875301.1">
    <property type="nucleotide sequence ID" value="XM_031019441.1"/>
</dbReference>
<evidence type="ECO:0000256" key="8">
    <source>
        <dbReference type="ARBA" id="ARBA00023212"/>
    </source>
</evidence>
<evidence type="ECO:0000256" key="11">
    <source>
        <dbReference type="ARBA" id="ARBA00067658"/>
    </source>
</evidence>